<dbReference type="GO" id="GO:0015288">
    <property type="term" value="F:porin activity"/>
    <property type="evidence" value="ECO:0007669"/>
    <property type="project" value="TreeGrafter"/>
</dbReference>
<comment type="subcellular location">
    <subcellularLocation>
        <location evidence="1">Cell outer membrane</location>
    </subcellularLocation>
</comment>
<dbReference type="SUPFAM" id="SSF56954">
    <property type="entry name" value="Outer membrane efflux proteins (OEP)"/>
    <property type="match status" value="1"/>
</dbReference>
<keyword evidence="4" id="KW-1134">Transmembrane beta strand</keyword>
<dbReference type="RefSeq" id="WP_045181236.1">
    <property type="nucleotide sequence ID" value="NZ_CP162607.1"/>
</dbReference>
<protein>
    <submittedName>
        <fullName evidence="10">TolC family outer membrane protein</fullName>
    </submittedName>
</protein>
<dbReference type="PANTHER" id="PTHR30026:SF22">
    <property type="entry name" value="OUTER MEMBRANE EFFLUX PROTEIN"/>
    <property type="match status" value="1"/>
</dbReference>
<dbReference type="GO" id="GO:0009279">
    <property type="term" value="C:cell outer membrane"/>
    <property type="evidence" value="ECO:0007669"/>
    <property type="project" value="UniProtKB-SubCell"/>
</dbReference>
<dbReference type="Pfam" id="PF02321">
    <property type="entry name" value="OEP"/>
    <property type="match status" value="2"/>
</dbReference>
<feature type="coiled-coil region" evidence="8">
    <location>
        <begin position="147"/>
        <end position="205"/>
    </location>
</feature>
<keyword evidence="9" id="KW-0732">Signal</keyword>
<reference evidence="10" key="1">
    <citation type="submission" date="2024-07" db="EMBL/GenBank/DDBJ databases">
        <title>Identification and characteristics of a novel species of coltsfoot's symbiotic bacteria.</title>
        <authorList>
            <person name="Juszczyk A."/>
            <person name="Jasielczuk I."/>
            <person name="Gurgul A."/>
            <person name="Rogala M."/>
            <person name="Kowalczyk A."/>
            <person name="Szmatola T."/>
            <person name="Kosecka-Strojek M."/>
            <person name="Arent Z."/>
            <person name="Latowski D."/>
        </authorList>
    </citation>
    <scope>NUCLEOTIDE SEQUENCE</scope>
    <source>
        <strain evidence="10">Hg7Tf</strain>
    </source>
</reference>
<sequence>MRASLFTALPFALAASFVQAQSLPEAMQKALEVHPEIQAGVNSRIAADYQLRAAKGGYLPRVDVLAGYGREGTDSPSTGNRWETLNRGESSLRLRQMVFDGFATSSEVGRQQATVNARAYSLLGSSERTALTVAQVYLDVLTRREMVRLAEDNLRSHERIYDQIKLRTSRGVGRLADLDQAEARLAQARNNLITEQTNLADAKTNYLSVVGQMPDELSPPAPFIDLLPANLDEARQQMIESSPILRSAESDIAAAEKQYEAAKSTFYPRFDAELGRTADNDIDGMNGHNNEWQAMLRMSFNLYAGGSNKADLESKSYLTNQALDIRNNALRQLNEELGLAWNALDNANAQLPIAQQYVDYSNNVRSAYQKQFSLGERTLLDLLDSENELFTAQRRLTEVKNIQVFTQYRIKATIGQLLKSQGVVAPMASVVQNDMKPQVSLPGMN</sequence>
<feature type="chain" id="PRO_5044233788" evidence="9">
    <location>
        <begin position="21"/>
        <end position="445"/>
    </location>
</feature>
<dbReference type="AlphaFoldDB" id="A0AB39HWU7"/>
<dbReference type="InterPro" id="IPR003423">
    <property type="entry name" value="OMP_efflux"/>
</dbReference>
<evidence type="ECO:0000256" key="3">
    <source>
        <dbReference type="ARBA" id="ARBA00022448"/>
    </source>
</evidence>
<proteinExistence type="inferred from homology"/>
<keyword evidence="6" id="KW-0472">Membrane</keyword>
<evidence type="ECO:0000256" key="7">
    <source>
        <dbReference type="ARBA" id="ARBA00023237"/>
    </source>
</evidence>
<evidence type="ECO:0000256" key="9">
    <source>
        <dbReference type="SAM" id="SignalP"/>
    </source>
</evidence>
<evidence type="ECO:0000256" key="1">
    <source>
        <dbReference type="ARBA" id="ARBA00004442"/>
    </source>
</evidence>
<keyword evidence="7" id="KW-0998">Cell outer membrane</keyword>
<dbReference type="GO" id="GO:0015562">
    <property type="term" value="F:efflux transmembrane transporter activity"/>
    <property type="evidence" value="ECO:0007669"/>
    <property type="project" value="InterPro"/>
</dbReference>
<comment type="similarity">
    <text evidence="2">Belongs to the outer membrane factor (OMF) (TC 1.B.17) family.</text>
</comment>
<dbReference type="InterPro" id="IPR010130">
    <property type="entry name" value="T1SS_OMP_TolC"/>
</dbReference>
<name>A0AB39HWU7_9PSED</name>
<evidence type="ECO:0000256" key="6">
    <source>
        <dbReference type="ARBA" id="ARBA00023136"/>
    </source>
</evidence>
<evidence type="ECO:0000256" key="4">
    <source>
        <dbReference type="ARBA" id="ARBA00022452"/>
    </source>
</evidence>
<dbReference type="EMBL" id="CP162607">
    <property type="protein sequence ID" value="XDK36497.1"/>
    <property type="molecule type" value="Genomic_DNA"/>
</dbReference>
<evidence type="ECO:0000256" key="8">
    <source>
        <dbReference type="SAM" id="Coils"/>
    </source>
</evidence>
<dbReference type="InterPro" id="IPR051906">
    <property type="entry name" value="TolC-like"/>
</dbReference>
<keyword evidence="8" id="KW-0175">Coiled coil</keyword>
<gene>
    <name evidence="10" type="ORF">AB4Y39_22780</name>
</gene>
<evidence type="ECO:0000256" key="2">
    <source>
        <dbReference type="ARBA" id="ARBA00007613"/>
    </source>
</evidence>
<dbReference type="GO" id="GO:1990281">
    <property type="term" value="C:efflux pump complex"/>
    <property type="evidence" value="ECO:0007669"/>
    <property type="project" value="TreeGrafter"/>
</dbReference>
<evidence type="ECO:0000256" key="5">
    <source>
        <dbReference type="ARBA" id="ARBA00022692"/>
    </source>
</evidence>
<accession>A0AB39HWU7</accession>
<dbReference type="PANTHER" id="PTHR30026">
    <property type="entry name" value="OUTER MEMBRANE PROTEIN TOLC"/>
    <property type="match status" value="1"/>
</dbReference>
<feature type="signal peptide" evidence="9">
    <location>
        <begin position="1"/>
        <end position="20"/>
    </location>
</feature>
<evidence type="ECO:0000313" key="10">
    <source>
        <dbReference type="EMBL" id="XDK36497.1"/>
    </source>
</evidence>
<keyword evidence="3" id="KW-0813">Transport</keyword>
<dbReference type="NCBIfam" id="TIGR01844">
    <property type="entry name" value="type_I_sec_TolC"/>
    <property type="match status" value="1"/>
</dbReference>
<keyword evidence="5" id="KW-0812">Transmembrane</keyword>
<dbReference type="Gene3D" id="1.20.1600.10">
    <property type="entry name" value="Outer membrane efflux proteins (OEP)"/>
    <property type="match status" value="1"/>
</dbReference>
<organism evidence="10">
    <name type="scientific">Pseudomonas sp. Hg7Tf</name>
    <dbReference type="NCBI Taxonomy" id="3236988"/>
    <lineage>
        <taxon>Bacteria</taxon>
        <taxon>Pseudomonadati</taxon>
        <taxon>Pseudomonadota</taxon>
        <taxon>Gammaproteobacteria</taxon>
        <taxon>Pseudomonadales</taxon>
        <taxon>Pseudomonadaceae</taxon>
        <taxon>Pseudomonas</taxon>
    </lineage>
</organism>